<dbReference type="AlphaFoldDB" id="A0A0A8ZG84"/>
<dbReference type="EMBL" id="GBRH01262150">
    <property type="protein sequence ID" value="JAD35745.1"/>
    <property type="molecule type" value="Transcribed_RNA"/>
</dbReference>
<sequence length="27" mass="3282">MISTNSFFYHIEDELCFVYDYSSDVKQ</sequence>
<proteinExistence type="predicted"/>
<evidence type="ECO:0000313" key="1">
    <source>
        <dbReference type="EMBL" id="JAD35745.1"/>
    </source>
</evidence>
<name>A0A0A8ZG84_ARUDO</name>
<reference evidence="1" key="1">
    <citation type="submission" date="2014-09" db="EMBL/GenBank/DDBJ databases">
        <authorList>
            <person name="Magalhaes I.L.F."/>
            <person name="Oliveira U."/>
            <person name="Santos F.R."/>
            <person name="Vidigal T.H.D.A."/>
            <person name="Brescovit A.D."/>
            <person name="Santos A.J."/>
        </authorList>
    </citation>
    <scope>NUCLEOTIDE SEQUENCE</scope>
    <source>
        <tissue evidence="1">Shoot tissue taken approximately 20 cm above the soil surface</tissue>
    </source>
</reference>
<accession>A0A0A8ZG84</accession>
<protein>
    <submittedName>
        <fullName evidence="1">Uncharacterized protein</fullName>
    </submittedName>
</protein>
<reference evidence="1" key="2">
    <citation type="journal article" date="2015" name="Data Brief">
        <title>Shoot transcriptome of the giant reed, Arundo donax.</title>
        <authorList>
            <person name="Barrero R.A."/>
            <person name="Guerrero F.D."/>
            <person name="Moolhuijzen P."/>
            <person name="Goolsby J.A."/>
            <person name="Tidwell J."/>
            <person name="Bellgard S.E."/>
            <person name="Bellgard M.I."/>
        </authorList>
    </citation>
    <scope>NUCLEOTIDE SEQUENCE</scope>
    <source>
        <tissue evidence="1">Shoot tissue taken approximately 20 cm above the soil surface</tissue>
    </source>
</reference>
<organism evidence="1">
    <name type="scientific">Arundo donax</name>
    <name type="common">Giant reed</name>
    <name type="synonym">Donax arundinaceus</name>
    <dbReference type="NCBI Taxonomy" id="35708"/>
    <lineage>
        <taxon>Eukaryota</taxon>
        <taxon>Viridiplantae</taxon>
        <taxon>Streptophyta</taxon>
        <taxon>Embryophyta</taxon>
        <taxon>Tracheophyta</taxon>
        <taxon>Spermatophyta</taxon>
        <taxon>Magnoliopsida</taxon>
        <taxon>Liliopsida</taxon>
        <taxon>Poales</taxon>
        <taxon>Poaceae</taxon>
        <taxon>PACMAD clade</taxon>
        <taxon>Arundinoideae</taxon>
        <taxon>Arundineae</taxon>
        <taxon>Arundo</taxon>
    </lineage>
</organism>